<dbReference type="AlphaFoldDB" id="A0A2I1H0Q3"/>
<evidence type="ECO:0000313" key="2">
    <source>
        <dbReference type="Proteomes" id="UP000234323"/>
    </source>
</evidence>
<dbReference type="EMBL" id="LLXI01001207">
    <property type="protein sequence ID" value="PKY52455.1"/>
    <property type="molecule type" value="Genomic_DNA"/>
</dbReference>
<protein>
    <submittedName>
        <fullName evidence="1">Uncharacterized protein</fullName>
    </submittedName>
</protein>
<dbReference type="VEuPathDB" id="FungiDB:RhiirA1_402698"/>
<proteinExistence type="predicted"/>
<accession>A0A2I1H0Q3</accession>
<keyword evidence="2" id="KW-1185">Reference proteome</keyword>
<name>A0A2I1H0Q3_9GLOM</name>
<sequence>MASSLSVDSNPQARKDGKRLKEINLVDEEWEALKKLTNILKKFAEATDLLEESVNIVLTTLDIVFDEDVKYVDSPEDEINTSHPKERKIYIETPQDCKDLKKMSKMLCIKL</sequence>
<dbReference type="Proteomes" id="UP000234323">
    <property type="component" value="Unassembled WGS sequence"/>
</dbReference>
<comment type="caution">
    <text evidence="1">The sequence shown here is derived from an EMBL/GenBank/DDBJ whole genome shotgun (WGS) entry which is preliminary data.</text>
</comment>
<dbReference type="VEuPathDB" id="FungiDB:FUN_020805"/>
<gene>
    <name evidence="1" type="ORF">RhiirA4_425290</name>
</gene>
<evidence type="ECO:0000313" key="1">
    <source>
        <dbReference type="EMBL" id="PKY52455.1"/>
    </source>
</evidence>
<reference evidence="1 2" key="1">
    <citation type="submission" date="2015-10" db="EMBL/GenBank/DDBJ databases">
        <title>Genome analyses suggest a sexual origin of heterokaryosis in a supposedly ancient asexual fungus.</title>
        <authorList>
            <person name="Ropars J."/>
            <person name="Sedzielewska K."/>
            <person name="Noel J."/>
            <person name="Charron P."/>
            <person name="Farinelli L."/>
            <person name="Marton T."/>
            <person name="Kruger M."/>
            <person name="Pelin A."/>
            <person name="Brachmann A."/>
            <person name="Corradi N."/>
        </authorList>
    </citation>
    <scope>NUCLEOTIDE SEQUENCE [LARGE SCALE GENOMIC DNA]</scope>
    <source>
        <strain evidence="1 2">A4</strain>
    </source>
</reference>
<organism evidence="1 2">
    <name type="scientific">Rhizophagus irregularis</name>
    <dbReference type="NCBI Taxonomy" id="588596"/>
    <lineage>
        <taxon>Eukaryota</taxon>
        <taxon>Fungi</taxon>
        <taxon>Fungi incertae sedis</taxon>
        <taxon>Mucoromycota</taxon>
        <taxon>Glomeromycotina</taxon>
        <taxon>Glomeromycetes</taxon>
        <taxon>Glomerales</taxon>
        <taxon>Glomeraceae</taxon>
        <taxon>Rhizophagus</taxon>
    </lineage>
</organism>